<protein>
    <submittedName>
        <fullName evidence="1">Uncharacterized protein</fullName>
    </submittedName>
</protein>
<name>A0A5P8W5M7_9NOSO</name>
<evidence type="ECO:0000313" key="1">
    <source>
        <dbReference type="EMBL" id="QFS47960.1"/>
    </source>
</evidence>
<evidence type="ECO:0000313" key="2">
    <source>
        <dbReference type="Proteomes" id="UP000326678"/>
    </source>
</evidence>
<dbReference type="Proteomes" id="UP000326678">
    <property type="component" value="Chromosome Gxm1"/>
</dbReference>
<dbReference type="AlphaFoldDB" id="A0A5P8W5M7"/>
<proteinExistence type="predicted"/>
<gene>
    <name evidence="1" type="ORF">GXM_05452</name>
</gene>
<dbReference type="KEGG" id="nsh:GXM_05452"/>
<organism evidence="1 2">
    <name type="scientific">Nostoc sphaeroides CCNUC1</name>
    <dbReference type="NCBI Taxonomy" id="2653204"/>
    <lineage>
        <taxon>Bacteria</taxon>
        <taxon>Bacillati</taxon>
        <taxon>Cyanobacteriota</taxon>
        <taxon>Cyanophyceae</taxon>
        <taxon>Nostocales</taxon>
        <taxon>Nostocaceae</taxon>
        <taxon>Nostoc</taxon>
    </lineage>
</organism>
<dbReference type="EMBL" id="CP045226">
    <property type="protein sequence ID" value="QFS47960.1"/>
    <property type="molecule type" value="Genomic_DNA"/>
</dbReference>
<accession>A0A5P8W5M7</accession>
<sequence length="40" mass="4283">MGLLFDLAKAVIPKVLLIQVGIAGDKCASTQIVMLLRLDD</sequence>
<keyword evidence="2" id="KW-1185">Reference proteome</keyword>
<reference evidence="1 2" key="1">
    <citation type="submission" date="2019-10" db="EMBL/GenBank/DDBJ databases">
        <title>Genomic and transcriptomic insights into the perfect genentic adaptation of a filamentous nitrogen-fixing cyanobacterium to rice fields.</title>
        <authorList>
            <person name="Chen Z."/>
        </authorList>
    </citation>
    <scope>NUCLEOTIDE SEQUENCE [LARGE SCALE GENOMIC DNA]</scope>
    <source>
        <strain evidence="1">CCNUC1</strain>
    </source>
</reference>